<gene>
    <name evidence="2" type="ORF">SK069_16200</name>
</gene>
<evidence type="ECO:0000313" key="2">
    <source>
        <dbReference type="EMBL" id="MDX8153140.1"/>
    </source>
</evidence>
<sequence>MLRRTALALPVAALAAATVVPTVASAATITPSKPCYVRVPTQASETMNFALSGGTPGGRWQVYGVNGKAGSVTGSFDGAGNATASLVNSFSTGSISPSAGRTIEIRVREFGPNGSLDTGSTKVKVTNLALDLANRPRGAYSKRVWRVSGLTETLTGSKTVYATWKKGSKTVKRTRLGRANACGYVRVKKSAIPRSGGRSFTLYVHAGSRLDTSKPYLRQTVRVIRRYF</sequence>
<comment type="caution">
    <text evidence="2">The sequence shown here is derived from an EMBL/GenBank/DDBJ whole genome shotgun (WGS) entry which is preliminary data.</text>
</comment>
<dbReference type="Proteomes" id="UP001277761">
    <property type="component" value="Unassembled WGS sequence"/>
</dbReference>
<feature type="chain" id="PRO_5045608887" evidence="1">
    <location>
        <begin position="27"/>
        <end position="228"/>
    </location>
</feature>
<keyword evidence="3" id="KW-1185">Reference proteome</keyword>
<dbReference type="RefSeq" id="WP_319955291.1">
    <property type="nucleotide sequence ID" value="NZ_JAXAVX010000011.1"/>
</dbReference>
<proteinExistence type="predicted"/>
<reference evidence="2 3" key="1">
    <citation type="submission" date="2023-11" db="EMBL/GenBank/DDBJ databases">
        <authorList>
            <person name="Xu M."/>
            <person name="Jiang T."/>
        </authorList>
    </citation>
    <scope>NUCLEOTIDE SEQUENCE [LARGE SCALE GENOMIC DNA]</scope>
    <source>
        <strain evidence="2 3">SD</strain>
    </source>
</reference>
<protein>
    <submittedName>
        <fullName evidence="2">Uncharacterized protein</fullName>
    </submittedName>
</protein>
<accession>A0ABU4VQT1</accession>
<evidence type="ECO:0000313" key="3">
    <source>
        <dbReference type="Proteomes" id="UP001277761"/>
    </source>
</evidence>
<organism evidence="2 3">
    <name type="scientific">Patulibacter brassicae</name>
    <dbReference type="NCBI Taxonomy" id="1705717"/>
    <lineage>
        <taxon>Bacteria</taxon>
        <taxon>Bacillati</taxon>
        <taxon>Actinomycetota</taxon>
        <taxon>Thermoleophilia</taxon>
        <taxon>Solirubrobacterales</taxon>
        <taxon>Patulibacteraceae</taxon>
        <taxon>Patulibacter</taxon>
    </lineage>
</organism>
<name>A0ABU4VQT1_9ACTN</name>
<dbReference type="EMBL" id="JAXAVX010000011">
    <property type="protein sequence ID" value="MDX8153140.1"/>
    <property type="molecule type" value="Genomic_DNA"/>
</dbReference>
<evidence type="ECO:0000256" key="1">
    <source>
        <dbReference type="SAM" id="SignalP"/>
    </source>
</evidence>
<keyword evidence="1" id="KW-0732">Signal</keyword>
<feature type="signal peptide" evidence="1">
    <location>
        <begin position="1"/>
        <end position="26"/>
    </location>
</feature>